<accession>A0A218ZBT8</accession>
<keyword evidence="3" id="KW-1185">Reference proteome</keyword>
<feature type="region of interest" description="Disordered" evidence="1">
    <location>
        <begin position="201"/>
        <end position="274"/>
    </location>
</feature>
<dbReference type="InParanoid" id="A0A218ZBT8"/>
<protein>
    <submittedName>
        <fullName evidence="2">Uncharacterized protein</fullName>
    </submittedName>
</protein>
<evidence type="ECO:0000313" key="3">
    <source>
        <dbReference type="Proteomes" id="UP000242519"/>
    </source>
</evidence>
<feature type="compositionally biased region" description="Low complexity" evidence="1">
    <location>
        <begin position="10"/>
        <end position="21"/>
    </location>
</feature>
<dbReference type="Proteomes" id="UP000242519">
    <property type="component" value="Unassembled WGS sequence"/>
</dbReference>
<reference evidence="2 3" key="1">
    <citation type="submission" date="2017-04" db="EMBL/GenBank/DDBJ databases">
        <title>Draft genome sequence of Marssonina coronaria NL1: causal agent of apple blotch.</title>
        <authorList>
            <person name="Cheng Q."/>
        </authorList>
    </citation>
    <scope>NUCLEOTIDE SEQUENCE [LARGE SCALE GENOMIC DNA]</scope>
    <source>
        <strain evidence="2 3">NL1</strain>
    </source>
</reference>
<evidence type="ECO:0000313" key="2">
    <source>
        <dbReference type="EMBL" id="OWP05539.1"/>
    </source>
</evidence>
<sequence length="274" mass="30270">MPLTPSIEDSSYSPQFSSTPSDVTIQRFFPQPSPKSKPPASYIPFLDRLRALPELRPIPWRPGQELPRERSFDSPRVQQRGATLLSTRGAIASAAGFKELVQVGYLPRRETDVASGRRFQMAELFATTRTIQTSSNHIQDTSTQPTKPPPERQRTSAAPIQASVATTPAPYTSIYPQLDGPVTCSPGLDLDMRLQAEIAREQSPMDPDPDSELEAYVKRRQSQPNVARPRGPSKITVPCFQKYNEEHGPGTLPDLSGATNHMRRVETSTAMSTA</sequence>
<comment type="caution">
    <text evidence="2">The sequence shown here is derived from an EMBL/GenBank/DDBJ whole genome shotgun (WGS) entry which is preliminary data.</text>
</comment>
<dbReference type="EMBL" id="MZNU01000068">
    <property type="protein sequence ID" value="OWP05539.1"/>
    <property type="molecule type" value="Genomic_DNA"/>
</dbReference>
<feature type="compositionally biased region" description="Polar residues" evidence="1">
    <location>
        <begin position="130"/>
        <end position="145"/>
    </location>
</feature>
<gene>
    <name evidence="2" type="ORF">B2J93_7883</name>
</gene>
<feature type="region of interest" description="Disordered" evidence="1">
    <location>
        <begin position="130"/>
        <end position="159"/>
    </location>
</feature>
<dbReference type="OrthoDB" id="4368526at2759"/>
<name>A0A218ZBT8_9HELO</name>
<evidence type="ECO:0000256" key="1">
    <source>
        <dbReference type="SAM" id="MobiDB-lite"/>
    </source>
</evidence>
<organism evidence="2 3">
    <name type="scientific">Diplocarpon coronariae</name>
    <dbReference type="NCBI Taxonomy" id="2795749"/>
    <lineage>
        <taxon>Eukaryota</taxon>
        <taxon>Fungi</taxon>
        <taxon>Dikarya</taxon>
        <taxon>Ascomycota</taxon>
        <taxon>Pezizomycotina</taxon>
        <taxon>Leotiomycetes</taxon>
        <taxon>Helotiales</taxon>
        <taxon>Drepanopezizaceae</taxon>
        <taxon>Diplocarpon</taxon>
    </lineage>
</organism>
<proteinExistence type="predicted"/>
<dbReference type="AlphaFoldDB" id="A0A218ZBT8"/>
<feature type="region of interest" description="Disordered" evidence="1">
    <location>
        <begin position="1"/>
        <end position="41"/>
    </location>
</feature>